<dbReference type="SMART" id="SM00304">
    <property type="entry name" value="HAMP"/>
    <property type="match status" value="1"/>
</dbReference>
<dbReference type="GO" id="GO:0006935">
    <property type="term" value="P:chemotaxis"/>
    <property type="evidence" value="ECO:0007669"/>
    <property type="project" value="TreeGrafter"/>
</dbReference>
<gene>
    <name evidence="8" type="ORF">GM676_05245</name>
</gene>
<comment type="caution">
    <text evidence="8">The sequence shown here is derived from an EMBL/GenBank/DDBJ whole genome shotgun (WGS) entry which is preliminary data.</text>
</comment>
<keyword evidence="2" id="KW-0488">Methylation</keyword>
<dbReference type="EMBL" id="WNKY01000003">
    <property type="protein sequence ID" value="MTV36986.1"/>
    <property type="molecule type" value="Genomic_DNA"/>
</dbReference>
<name>A0A6L6PD28_9BURK</name>
<sequence>MFFRFFKDIKTSHKLALGFAILISLMLALTATGVHRVSRINTGLTEIAEAHSVKQRYAINFRGSVHDRAIALRDLILEQEPGALEQVARIRMLAERYAQSAVLLDRAPLDREERTAVQAIKEIEARTLAVSQQVIDLRLAQRQAEASALLLTTARPAYVAWLAAVNRLIDLEEARIKAESAEVRATAQGFSRLMLILSGMALLLAGLIGWATARAVTRPIHQATHAVHTMATGDLIQDIPAGGRDEGGRLLAGLHTLRHSLASALSRVQLSAHQVADIGGGLLEDNRQLARRNAQQQSALAETSAAMEQLDASVRENLGFTEQANHAAIQASAIVEQGGRAMAEVVQTMHLIQQDATRIASIADLIDNITFQTNLLALNAAVEAARAGEHGRGFAVVASEVRSLAAHSTTAAKEIRTLITTGLQRTEAGTALIGQAGQTMAEVAAAMHEVTGRMADIRAASSRQAAGVGQARDALALMEQATEQNSALARQTSAIADEMHAQAHNLREVIGIFRLRQDVAALR</sequence>
<dbReference type="RefSeq" id="WP_155462333.1">
    <property type="nucleotide sequence ID" value="NZ_WNKY01000003.1"/>
</dbReference>
<feature type="transmembrane region" description="Helical" evidence="5">
    <location>
        <begin position="193"/>
        <end position="213"/>
    </location>
</feature>
<evidence type="ECO:0000256" key="5">
    <source>
        <dbReference type="SAM" id="Phobius"/>
    </source>
</evidence>
<dbReference type="GO" id="GO:0007165">
    <property type="term" value="P:signal transduction"/>
    <property type="evidence" value="ECO:0007669"/>
    <property type="project" value="UniProtKB-KW"/>
</dbReference>
<accession>A0A6L6PD28</accession>
<dbReference type="InterPro" id="IPR047347">
    <property type="entry name" value="YvaQ-like_sensor"/>
</dbReference>
<dbReference type="AlphaFoldDB" id="A0A6L6PD28"/>
<dbReference type="InterPro" id="IPR003660">
    <property type="entry name" value="HAMP_dom"/>
</dbReference>
<organism evidence="8 9">
    <name type="scientific">Duganella radicis</name>
    <dbReference type="NCBI Taxonomy" id="551988"/>
    <lineage>
        <taxon>Bacteria</taxon>
        <taxon>Pseudomonadati</taxon>
        <taxon>Pseudomonadota</taxon>
        <taxon>Betaproteobacteria</taxon>
        <taxon>Burkholderiales</taxon>
        <taxon>Oxalobacteraceae</taxon>
        <taxon>Telluria group</taxon>
        <taxon>Duganella</taxon>
    </lineage>
</organism>
<dbReference type="SMART" id="SM00283">
    <property type="entry name" value="MA"/>
    <property type="match status" value="1"/>
</dbReference>
<dbReference type="InterPro" id="IPR024478">
    <property type="entry name" value="HlyB_4HB_MCP"/>
</dbReference>
<dbReference type="OrthoDB" id="5441488at2"/>
<evidence type="ECO:0000259" key="6">
    <source>
        <dbReference type="PROSITE" id="PS50111"/>
    </source>
</evidence>
<evidence type="ECO:0000256" key="1">
    <source>
        <dbReference type="ARBA" id="ARBA00004370"/>
    </source>
</evidence>
<comment type="subcellular location">
    <subcellularLocation>
        <location evidence="1">Membrane</location>
    </subcellularLocation>
</comment>
<dbReference type="FunFam" id="1.10.287.950:FF:000001">
    <property type="entry name" value="Methyl-accepting chemotaxis sensory transducer"/>
    <property type="match status" value="1"/>
</dbReference>
<keyword evidence="5" id="KW-0812">Transmembrane</keyword>
<dbReference type="PROSITE" id="PS50885">
    <property type="entry name" value="HAMP"/>
    <property type="match status" value="1"/>
</dbReference>
<keyword evidence="9" id="KW-1185">Reference proteome</keyword>
<dbReference type="GO" id="GO:0004888">
    <property type="term" value="F:transmembrane signaling receptor activity"/>
    <property type="evidence" value="ECO:0007669"/>
    <property type="project" value="TreeGrafter"/>
</dbReference>
<evidence type="ECO:0000256" key="4">
    <source>
        <dbReference type="PROSITE-ProRule" id="PRU00284"/>
    </source>
</evidence>
<dbReference type="InterPro" id="IPR004089">
    <property type="entry name" value="MCPsignal_dom"/>
</dbReference>
<dbReference type="Proteomes" id="UP000475582">
    <property type="component" value="Unassembled WGS sequence"/>
</dbReference>
<evidence type="ECO:0000313" key="9">
    <source>
        <dbReference type="Proteomes" id="UP000475582"/>
    </source>
</evidence>
<dbReference type="Pfam" id="PF00672">
    <property type="entry name" value="HAMP"/>
    <property type="match status" value="1"/>
</dbReference>
<keyword evidence="5" id="KW-1133">Transmembrane helix</keyword>
<evidence type="ECO:0000313" key="8">
    <source>
        <dbReference type="EMBL" id="MTV36986.1"/>
    </source>
</evidence>
<dbReference type="PROSITE" id="PS50111">
    <property type="entry name" value="CHEMOTAXIS_TRANSDUC_2"/>
    <property type="match status" value="1"/>
</dbReference>
<dbReference type="CDD" id="cd19411">
    <property type="entry name" value="MCP2201-like_sensor"/>
    <property type="match status" value="1"/>
</dbReference>
<evidence type="ECO:0000256" key="3">
    <source>
        <dbReference type="ARBA" id="ARBA00029447"/>
    </source>
</evidence>
<dbReference type="InterPro" id="IPR051310">
    <property type="entry name" value="MCP_chemotaxis"/>
</dbReference>
<dbReference type="SUPFAM" id="SSF58104">
    <property type="entry name" value="Methyl-accepting chemotaxis protein (MCP) signaling domain"/>
    <property type="match status" value="1"/>
</dbReference>
<feature type="domain" description="HAMP" evidence="7">
    <location>
        <begin position="214"/>
        <end position="266"/>
    </location>
</feature>
<dbReference type="GO" id="GO:0005886">
    <property type="term" value="C:plasma membrane"/>
    <property type="evidence" value="ECO:0007669"/>
    <property type="project" value="TreeGrafter"/>
</dbReference>
<feature type="domain" description="Methyl-accepting transducer" evidence="6">
    <location>
        <begin position="271"/>
        <end position="500"/>
    </location>
</feature>
<dbReference type="CDD" id="cd06225">
    <property type="entry name" value="HAMP"/>
    <property type="match status" value="1"/>
</dbReference>
<evidence type="ECO:0000256" key="2">
    <source>
        <dbReference type="ARBA" id="ARBA00022481"/>
    </source>
</evidence>
<keyword evidence="5" id="KW-0472">Membrane</keyword>
<dbReference type="PANTHER" id="PTHR43531">
    <property type="entry name" value="PROTEIN ICFG"/>
    <property type="match status" value="1"/>
</dbReference>
<keyword evidence="4" id="KW-0807">Transducer</keyword>
<dbReference type="Gene3D" id="6.10.340.10">
    <property type="match status" value="1"/>
</dbReference>
<dbReference type="Gene3D" id="1.10.287.950">
    <property type="entry name" value="Methyl-accepting chemotaxis protein"/>
    <property type="match status" value="1"/>
</dbReference>
<comment type="similarity">
    <text evidence="3">Belongs to the methyl-accepting chemotaxis (MCP) protein family.</text>
</comment>
<protein>
    <submittedName>
        <fullName evidence="8">HAMP domain-containing protein</fullName>
    </submittedName>
</protein>
<dbReference type="PANTHER" id="PTHR43531:SF14">
    <property type="entry name" value="METHYL-ACCEPTING CHEMOTAXIS PROTEIN I-RELATED"/>
    <property type="match status" value="1"/>
</dbReference>
<reference evidence="8 9" key="1">
    <citation type="submission" date="2019-11" db="EMBL/GenBank/DDBJ databases">
        <title>Type strains purchased from KCTC, JCM and DSMZ.</title>
        <authorList>
            <person name="Lu H."/>
        </authorList>
    </citation>
    <scope>NUCLEOTIDE SEQUENCE [LARGE SCALE GENOMIC DNA]</scope>
    <source>
        <strain evidence="8 9">KCTC 22382</strain>
    </source>
</reference>
<dbReference type="Pfam" id="PF00015">
    <property type="entry name" value="MCPsignal"/>
    <property type="match status" value="1"/>
</dbReference>
<dbReference type="Pfam" id="PF12729">
    <property type="entry name" value="4HB_MCP_1"/>
    <property type="match status" value="1"/>
</dbReference>
<proteinExistence type="inferred from homology"/>
<evidence type="ECO:0000259" key="7">
    <source>
        <dbReference type="PROSITE" id="PS50885"/>
    </source>
</evidence>